<proteinExistence type="predicted"/>
<dbReference type="GO" id="GO:0007166">
    <property type="term" value="P:cell surface receptor signaling pathway"/>
    <property type="evidence" value="ECO:0007669"/>
    <property type="project" value="InterPro"/>
</dbReference>
<dbReference type="Proteomes" id="UP001175211">
    <property type="component" value="Unassembled WGS sequence"/>
</dbReference>
<evidence type="ECO:0000313" key="2">
    <source>
        <dbReference type="Proteomes" id="UP001175211"/>
    </source>
</evidence>
<dbReference type="GeneID" id="85357427"/>
<name>A0AA39MYF3_ARMTA</name>
<reference evidence="1" key="1">
    <citation type="submission" date="2023-06" db="EMBL/GenBank/DDBJ databases">
        <authorList>
            <consortium name="Lawrence Berkeley National Laboratory"/>
            <person name="Ahrendt S."/>
            <person name="Sahu N."/>
            <person name="Indic B."/>
            <person name="Wong-Bajracharya J."/>
            <person name="Merenyi Z."/>
            <person name="Ke H.-M."/>
            <person name="Monk M."/>
            <person name="Kocsube S."/>
            <person name="Drula E."/>
            <person name="Lipzen A."/>
            <person name="Balint B."/>
            <person name="Henrissat B."/>
            <person name="Andreopoulos B."/>
            <person name="Martin F.M."/>
            <person name="Harder C.B."/>
            <person name="Rigling D."/>
            <person name="Ford K.L."/>
            <person name="Foster G.D."/>
            <person name="Pangilinan J."/>
            <person name="Papanicolaou A."/>
            <person name="Barry K."/>
            <person name="LaButti K."/>
            <person name="Viragh M."/>
            <person name="Koriabine M."/>
            <person name="Yan M."/>
            <person name="Riley R."/>
            <person name="Champramary S."/>
            <person name="Plett K.L."/>
            <person name="Tsai I.J."/>
            <person name="Slot J."/>
            <person name="Sipos G."/>
            <person name="Plett J."/>
            <person name="Nagy L.G."/>
            <person name="Grigoriev I.V."/>
        </authorList>
    </citation>
    <scope>NUCLEOTIDE SEQUENCE</scope>
    <source>
        <strain evidence="1">CCBAS 213</strain>
    </source>
</reference>
<comment type="caution">
    <text evidence="1">The sequence shown here is derived from an EMBL/GenBank/DDBJ whole genome shotgun (WGS) entry which is preliminary data.</text>
</comment>
<gene>
    <name evidence="1" type="ORF">EV420DRAFT_1561967</name>
</gene>
<evidence type="ECO:0000313" key="1">
    <source>
        <dbReference type="EMBL" id="KAK0450470.1"/>
    </source>
</evidence>
<organism evidence="1 2">
    <name type="scientific">Armillaria tabescens</name>
    <name type="common">Ringless honey mushroom</name>
    <name type="synonym">Agaricus tabescens</name>
    <dbReference type="NCBI Taxonomy" id="1929756"/>
    <lineage>
        <taxon>Eukaryota</taxon>
        <taxon>Fungi</taxon>
        <taxon>Dikarya</taxon>
        <taxon>Basidiomycota</taxon>
        <taxon>Agaricomycotina</taxon>
        <taxon>Agaricomycetes</taxon>
        <taxon>Agaricomycetidae</taxon>
        <taxon>Agaricales</taxon>
        <taxon>Marasmiineae</taxon>
        <taxon>Physalacriaceae</taxon>
        <taxon>Desarmillaria</taxon>
    </lineage>
</organism>
<dbReference type="CDD" id="cd21037">
    <property type="entry name" value="MLKL_NTD"/>
    <property type="match status" value="1"/>
</dbReference>
<dbReference type="EMBL" id="JAUEPS010000035">
    <property type="protein sequence ID" value="KAK0450470.1"/>
    <property type="molecule type" value="Genomic_DNA"/>
</dbReference>
<dbReference type="InterPro" id="IPR059179">
    <property type="entry name" value="MLKL-like_MCAfunc"/>
</dbReference>
<dbReference type="AlphaFoldDB" id="A0AA39MYF3"/>
<accession>A0AA39MYF3</accession>
<dbReference type="Gene3D" id="1.20.930.20">
    <property type="entry name" value="Adaptor protein Cbl, N-terminal domain"/>
    <property type="match status" value="1"/>
</dbReference>
<dbReference type="InterPro" id="IPR036537">
    <property type="entry name" value="Adaptor_Cbl_N_dom_sf"/>
</dbReference>
<keyword evidence="2" id="KW-1185">Reference proteome</keyword>
<protein>
    <submittedName>
        <fullName evidence="1">Uncharacterized protein</fullName>
    </submittedName>
</protein>
<sequence>MSALNASLQVANIVEASGIPYVENLAKLAVAVIELLEKKGKNREDVKELCESINNTVAVIQTLVAKHGERGAAYFKGICSEMIEYLSGMSHDLQDMQGKHRGIKGIFNVNKIQDKIKGYKRRVDDLKMDFLIHTTGDIMLMLTEINYKLAVQETGSQEQPVTIQITIICCVFFVDEHPLLISDYH</sequence>
<dbReference type="RefSeq" id="XP_060327341.1">
    <property type="nucleotide sequence ID" value="XM_060473879.1"/>
</dbReference>